<evidence type="ECO:0000313" key="3">
    <source>
        <dbReference type="Proteomes" id="UP001620397"/>
    </source>
</evidence>
<evidence type="ECO:0000256" key="1">
    <source>
        <dbReference type="SAM" id="SignalP"/>
    </source>
</evidence>
<comment type="caution">
    <text evidence="2">The sequence shown here is derived from an EMBL/GenBank/DDBJ whole genome shotgun (WGS) entry which is preliminary data.</text>
</comment>
<dbReference type="Pfam" id="PF01963">
    <property type="entry name" value="TraB_PrgY_gumN"/>
    <property type="match status" value="1"/>
</dbReference>
<protein>
    <submittedName>
        <fullName evidence="2">TraB/GumN family protein</fullName>
    </submittedName>
</protein>
<keyword evidence="1" id="KW-0732">Signal</keyword>
<gene>
    <name evidence="2" type="ORF">ISP14_07200</name>
</gene>
<feature type="signal peptide" evidence="1">
    <location>
        <begin position="1"/>
        <end position="22"/>
    </location>
</feature>
<dbReference type="Proteomes" id="UP001620397">
    <property type="component" value="Unassembled WGS sequence"/>
</dbReference>
<sequence length="369" mass="39009">MNLMRPWIVLLCFVLAAPATVAAPVQTPPPATTAPAPAVPANVPLLAPVVVSGVVPGPGLWKVSKGDHVLWVLGTLSPLPGHIQWESHEVEQALAQSKQVLLAPKIKMKADIGFFGKLFLLPTAYGARKNPDGKTLDQVMDAPTYARWLVLKKQYIGDDGGIERWRPLFAAQELYKKALKTNGLSNDGGVSGAVDALAKRGGVPETPVEYQVEIKQPREALKAFKAAAPSDLECFNRTLDSIEHDVPAMTARANAWATGDLEELRQLPDSHRRDACVTAITSAGFAHQLGLDDVPAQLQAVWLAAARKALADNTTSFALLPMNELLSSTGYLARLKALGYAVEAPIGLDEAPAAAGSAAPAPAGSAAAH</sequence>
<dbReference type="InterPro" id="IPR002816">
    <property type="entry name" value="TraB/PrgY/GumN_fam"/>
</dbReference>
<organism evidence="2 3">
    <name type="scientific">Dyella agri</name>
    <dbReference type="NCBI Taxonomy" id="1926869"/>
    <lineage>
        <taxon>Bacteria</taxon>
        <taxon>Pseudomonadati</taxon>
        <taxon>Pseudomonadota</taxon>
        <taxon>Gammaproteobacteria</taxon>
        <taxon>Lysobacterales</taxon>
        <taxon>Rhodanobacteraceae</taxon>
        <taxon>Dyella</taxon>
    </lineage>
</organism>
<reference evidence="2 3" key="1">
    <citation type="submission" date="2020-10" db="EMBL/GenBank/DDBJ databases">
        <title>Phylogeny of dyella-like bacteria.</title>
        <authorList>
            <person name="Fu J."/>
        </authorList>
    </citation>
    <scope>NUCLEOTIDE SEQUENCE [LARGE SCALE GENOMIC DNA]</scope>
    <source>
        <strain evidence="2 3">DKC-1</strain>
    </source>
</reference>
<keyword evidence="3" id="KW-1185">Reference proteome</keyword>
<dbReference type="RefSeq" id="WP_404537603.1">
    <property type="nucleotide sequence ID" value="NZ_JADIKL010000003.1"/>
</dbReference>
<proteinExistence type="predicted"/>
<dbReference type="EMBL" id="JADIKL010000003">
    <property type="protein sequence ID" value="MFK2930575.1"/>
    <property type="molecule type" value="Genomic_DNA"/>
</dbReference>
<name>A0ABW8KEL5_9GAMM</name>
<evidence type="ECO:0000313" key="2">
    <source>
        <dbReference type="EMBL" id="MFK2930575.1"/>
    </source>
</evidence>
<feature type="chain" id="PRO_5047188990" evidence="1">
    <location>
        <begin position="23"/>
        <end position="369"/>
    </location>
</feature>
<accession>A0ABW8KEL5</accession>
<dbReference type="CDD" id="cd14788">
    <property type="entry name" value="GumN"/>
    <property type="match status" value="1"/>
</dbReference>